<sequence length="296" mass="29719">MALHVVGNVCVDDTFYVDRLPRLGETVNAVASARGVGGKGANQAVAAARSGAEVVFRAALGADADAGFVRAALAAELPLDGLVVLDTPTDRSTILVDRTGENIVVTAAASAMAFDPAGFPVRPGRGDYLLMQGNLRTDVTGACLKRAKERGAVTLLNPSPLGSTALPTADVVIVNAVEAEALAGCTDPAEAAHRLSRDGAASVVVTLGAAGALLLEQGEPRLLPAPRVVAVDTSGAGDVFAGVLSGCLARDLSLADAVAIGVRAAAIAVTRRGTLAACPSRPEIAGLINGTSRDLS</sequence>
<evidence type="ECO:0000256" key="9">
    <source>
        <dbReference type="HAMAP-Rule" id="MF_01987"/>
    </source>
</evidence>
<comment type="caution">
    <text evidence="9">Lacks conserved residue(s) required for the propagation of feature annotation.</text>
</comment>
<evidence type="ECO:0000256" key="1">
    <source>
        <dbReference type="ARBA" id="ARBA00022679"/>
    </source>
</evidence>
<evidence type="ECO:0000256" key="3">
    <source>
        <dbReference type="ARBA" id="ARBA00022741"/>
    </source>
</evidence>
<keyword evidence="9" id="KW-0963">Cytoplasm</keyword>
<evidence type="ECO:0000256" key="4">
    <source>
        <dbReference type="ARBA" id="ARBA00022777"/>
    </source>
</evidence>
<dbReference type="PANTHER" id="PTHR10584">
    <property type="entry name" value="SUGAR KINASE"/>
    <property type="match status" value="1"/>
</dbReference>
<evidence type="ECO:0000256" key="2">
    <source>
        <dbReference type="ARBA" id="ARBA00022723"/>
    </source>
</evidence>
<evidence type="ECO:0000256" key="7">
    <source>
        <dbReference type="ARBA" id="ARBA00022958"/>
    </source>
</evidence>
<comment type="subunit">
    <text evidence="9">Homodimer.</text>
</comment>
<dbReference type="GO" id="GO:0046872">
    <property type="term" value="F:metal ion binding"/>
    <property type="evidence" value="ECO:0007669"/>
    <property type="project" value="UniProtKB-KW"/>
</dbReference>
<feature type="binding site" evidence="9">
    <location>
        <begin position="206"/>
        <end position="211"/>
    </location>
    <ligand>
        <name>ATP</name>
        <dbReference type="ChEBI" id="CHEBI:30616"/>
    </ligand>
</feature>
<organism evidence="11">
    <name type="scientific">uncultured Pleomorphomonas sp</name>
    <dbReference type="NCBI Taxonomy" id="442121"/>
    <lineage>
        <taxon>Bacteria</taxon>
        <taxon>Pseudomonadati</taxon>
        <taxon>Pseudomonadota</taxon>
        <taxon>Alphaproteobacteria</taxon>
        <taxon>Hyphomicrobiales</taxon>
        <taxon>Pleomorphomonadaceae</taxon>
        <taxon>Pleomorphomonas</taxon>
        <taxon>environmental samples</taxon>
    </lineage>
</organism>
<evidence type="ECO:0000256" key="6">
    <source>
        <dbReference type="ARBA" id="ARBA00022842"/>
    </source>
</evidence>
<gene>
    <name evidence="9" type="primary">rbsK</name>
    <name evidence="11" type="ORF">KL86PLE_40784</name>
</gene>
<accession>A0A212LHX9</accession>
<dbReference type="SUPFAM" id="SSF53613">
    <property type="entry name" value="Ribokinase-like"/>
    <property type="match status" value="1"/>
</dbReference>
<dbReference type="GO" id="GO:0005524">
    <property type="term" value="F:ATP binding"/>
    <property type="evidence" value="ECO:0007669"/>
    <property type="project" value="UniProtKB-UniRule"/>
</dbReference>
<keyword evidence="2 9" id="KW-0479">Metal-binding</keyword>
<dbReference type="InterPro" id="IPR011611">
    <property type="entry name" value="PfkB_dom"/>
</dbReference>
<feature type="binding site" evidence="9">
    <location>
        <position position="271"/>
    </location>
    <ligand>
        <name>K(+)</name>
        <dbReference type="ChEBI" id="CHEBI:29103"/>
    </ligand>
</feature>
<evidence type="ECO:0000313" key="11">
    <source>
        <dbReference type="EMBL" id="SCM76979.1"/>
    </source>
</evidence>
<feature type="binding site" evidence="9">
    <location>
        <position position="273"/>
    </location>
    <ligand>
        <name>K(+)</name>
        <dbReference type="ChEBI" id="CHEBI:29103"/>
    </ligand>
</feature>
<dbReference type="UniPathway" id="UPA00916">
    <property type="reaction ID" value="UER00889"/>
</dbReference>
<keyword evidence="4 9" id="KW-0418">Kinase</keyword>
<comment type="similarity">
    <text evidence="9">Belongs to the carbohydrate kinase PfkB family. Ribokinase subfamily.</text>
</comment>
<dbReference type="Gene3D" id="3.40.1190.20">
    <property type="match status" value="1"/>
</dbReference>
<protein>
    <recommendedName>
        <fullName evidence="9">Ribokinase</fullName>
        <shortName evidence="9">RK</shortName>
        <ecNumber evidence="9">2.7.1.15</ecNumber>
    </recommendedName>
</protein>
<dbReference type="HAMAP" id="MF_01987">
    <property type="entry name" value="Ribokinase"/>
    <property type="match status" value="1"/>
</dbReference>
<evidence type="ECO:0000259" key="10">
    <source>
        <dbReference type="Pfam" id="PF00294"/>
    </source>
</evidence>
<dbReference type="CDD" id="cd01174">
    <property type="entry name" value="ribokinase"/>
    <property type="match status" value="1"/>
</dbReference>
<comment type="catalytic activity">
    <reaction evidence="9">
        <text>D-ribose + ATP = D-ribose 5-phosphate + ADP + H(+)</text>
        <dbReference type="Rhea" id="RHEA:13697"/>
        <dbReference type="ChEBI" id="CHEBI:15378"/>
        <dbReference type="ChEBI" id="CHEBI:30616"/>
        <dbReference type="ChEBI" id="CHEBI:47013"/>
        <dbReference type="ChEBI" id="CHEBI:78346"/>
        <dbReference type="ChEBI" id="CHEBI:456216"/>
        <dbReference type="EC" id="2.7.1.15"/>
    </reaction>
</comment>
<feature type="binding site" evidence="9">
    <location>
        <begin position="10"/>
        <end position="12"/>
    </location>
    <ligand>
        <name>substrate</name>
    </ligand>
</feature>
<feature type="binding site" evidence="9">
    <location>
        <position position="175"/>
    </location>
    <ligand>
        <name>ATP</name>
        <dbReference type="ChEBI" id="CHEBI:30616"/>
    </ligand>
</feature>
<dbReference type="PANTHER" id="PTHR10584:SF166">
    <property type="entry name" value="RIBOKINASE"/>
    <property type="match status" value="1"/>
</dbReference>
<comment type="subcellular location">
    <subcellularLocation>
        <location evidence="9">Cytoplasm</location>
    </subcellularLocation>
</comment>
<comment type="cofactor">
    <cofactor evidence="9">
        <name>Mg(2+)</name>
        <dbReference type="ChEBI" id="CHEBI:18420"/>
    </cofactor>
    <text evidence="9">Requires a divalent cation, most likely magnesium in vivo, as an electrophilic catalyst to aid phosphoryl group transfer. It is the chelate of the metal and the nucleotide that is the actual substrate.</text>
</comment>
<dbReference type="PRINTS" id="PR00990">
    <property type="entry name" value="RIBOKINASE"/>
</dbReference>
<dbReference type="InterPro" id="IPR011877">
    <property type="entry name" value="Ribokinase"/>
</dbReference>
<dbReference type="EC" id="2.7.1.15" evidence="9"/>
<dbReference type="RefSeq" id="WP_288196993.1">
    <property type="nucleotide sequence ID" value="NZ_LT608334.1"/>
</dbReference>
<feature type="binding site" evidence="9">
    <location>
        <position position="238"/>
    </location>
    <ligand>
        <name>substrate</name>
    </ligand>
</feature>
<feature type="domain" description="Carbohydrate kinase PfkB" evidence="10">
    <location>
        <begin position="5"/>
        <end position="277"/>
    </location>
</feature>
<keyword evidence="1 9" id="KW-0808">Transferase</keyword>
<keyword evidence="7 9" id="KW-0630">Potassium</keyword>
<feature type="binding site" evidence="9">
    <location>
        <begin position="237"/>
        <end position="238"/>
    </location>
    <ligand>
        <name>ATP</name>
        <dbReference type="ChEBI" id="CHEBI:30616"/>
    </ligand>
</feature>
<dbReference type="AlphaFoldDB" id="A0A212LHX9"/>
<keyword evidence="6 9" id="KW-0460">Magnesium</keyword>
<evidence type="ECO:0000256" key="8">
    <source>
        <dbReference type="ARBA" id="ARBA00023277"/>
    </source>
</evidence>
<evidence type="ECO:0000256" key="5">
    <source>
        <dbReference type="ARBA" id="ARBA00022840"/>
    </source>
</evidence>
<feature type="binding site" evidence="9">
    <location>
        <position position="232"/>
    </location>
    <ligand>
        <name>K(+)</name>
        <dbReference type="ChEBI" id="CHEBI:29103"/>
    </ligand>
</feature>
<dbReference type="GO" id="GO:0019303">
    <property type="term" value="P:D-ribose catabolic process"/>
    <property type="evidence" value="ECO:0007669"/>
    <property type="project" value="UniProtKB-UniRule"/>
</dbReference>
<proteinExistence type="inferred from homology"/>
<feature type="active site" description="Proton acceptor" evidence="9">
    <location>
        <position position="238"/>
    </location>
</feature>
<dbReference type="Pfam" id="PF00294">
    <property type="entry name" value="PfkB"/>
    <property type="match status" value="1"/>
</dbReference>
<dbReference type="InterPro" id="IPR002139">
    <property type="entry name" value="Ribo/fructo_kinase"/>
</dbReference>
<name>A0A212LHX9_9HYPH</name>
<keyword evidence="3 9" id="KW-0547">Nucleotide-binding</keyword>
<dbReference type="InterPro" id="IPR029056">
    <property type="entry name" value="Ribokinase-like"/>
</dbReference>
<dbReference type="GO" id="GO:0005737">
    <property type="term" value="C:cytoplasm"/>
    <property type="evidence" value="ECO:0007669"/>
    <property type="project" value="UniProtKB-SubCell"/>
</dbReference>
<comment type="pathway">
    <text evidence="9">Carbohydrate metabolism; D-ribose degradation; D-ribose 5-phosphate from beta-D-ribopyranose: step 2/2.</text>
</comment>
<keyword evidence="8 9" id="KW-0119">Carbohydrate metabolism</keyword>
<dbReference type="EMBL" id="FMJD01000008">
    <property type="protein sequence ID" value="SCM76979.1"/>
    <property type="molecule type" value="Genomic_DNA"/>
</dbReference>
<feature type="binding site" evidence="9">
    <location>
        <position position="268"/>
    </location>
    <ligand>
        <name>K(+)</name>
        <dbReference type="ChEBI" id="CHEBI:29103"/>
    </ligand>
</feature>
<dbReference type="GO" id="GO:0004747">
    <property type="term" value="F:ribokinase activity"/>
    <property type="evidence" value="ECO:0007669"/>
    <property type="project" value="UniProtKB-UniRule"/>
</dbReference>
<reference evidence="11" key="1">
    <citation type="submission" date="2016-08" db="EMBL/GenBank/DDBJ databases">
        <authorList>
            <person name="Seilhamer J.J."/>
        </authorList>
    </citation>
    <scope>NUCLEOTIDE SEQUENCE</scope>
    <source>
        <strain evidence="11">86</strain>
    </source>
</reference>
<feature type="binding site" evidence="9">
    <location>
        <position position="234"/>
    </location>
    <ligand>
        <name>K(+)</name>
        <dbReference type="ChEBI" id="CHEBI:29103"/>
    </ligand>
</feature>
<comment type="function">
    <text evidence="9">Catalyzes the phosphorylation of ribose at O-5 in a reaction requiring ATP and magnesium. The resulting D-ribose-5-phosphate can then be used either for sythesis of nucleotides, histidine, and tryptophan, or as a component of the pentose phosphate pathway.</text>
</comment>
<keyword evidence="5 9" id="KW-0067">ATP-binding</keyword>
<comment type="activity regulation">
    <text evidence="9">Activated by a monovalent cation that binds near, but not in, the active site. The most likely occupant of the site in vivo is potassium. Ion binding induces a conformational change that may alter substrate affinity.</text>
</comment>
<feature type="binding site" evidence="9">
    <location>
        <begin position="38"/>
        <end position="42"/>
    </location>
    <ligand>
        <name>substrate</name>
    </ligand>
</feature>